<keyword evidence="2" id="KW-1185">Reference proteome</keyword>
<evidence type="ECO:0000313" key="2">
    <source>
        <dbReference type="Proteomes" id="UP000198706"/>
    </source>
</evidence>
<name>A0A1G9EKP8_9PSED</name>
<dbReference type="EMBL" id="FNFD01000010">
    <property type="protein sequence ID" value="SDK76648.1"/>
    <property type="molecule type" value="Genomic_DNA"/>
</dbReference>
<dbReference type="Gene3D" id="1.10.30.50">
    <property type="match status" value="1"/>
</dbReference>
<sequence length="224" mass="25598">MGFTIIRFLGCPRLRGKLAILMIIIKKFFEANKIGKCPFCGINDLRGIHHTRREAYDHYLPKYRYPFNSINFKNLAPACQECNSVYKLSKDPAHKESGRHKAFYPYVAGPAIEIQVALQHSGVADLTPADIKLEFGPASISEKIETWKDVYGIEERYKAKLCSADAIDWVEQFRILNRRQAYSAGDYIEDISKSDPFANINFLKRAFMQACQDIGLLATIEKYC</sequence>
<evidence type="ECO:0000313" key="1">
    <source>
        <dbReference type="EMBL" id="SDK76648.1"/>
    </source>
</evidence>
<accession>A0A1G9EKP8</accession>
<dbReference type="STRING" id="137658.SAMN05216186_11094"/>
<evidence type="ECO:0008006" key="3">
    <source>
        <dbReference type="Google" id="ProtNLM"/>
    </source>
</evidence>
<proteinExistence type="predicted"/>
<protein>
    <recommendedName>
        <fullName evidence="3">TIGR02646 family protein</fullName>
    </recommendedName>
</protein>
<reference evidence="1 2" key="1">
    <citation type="submission" date="2016-10" db="EMBL/GenBank/DDBJ databases">
        <authorList>
            <person name="de Groot N.N."/>
        </authorList>
    </citation>
    <scope>NUCLEOTIDE SEQUENCE [LARGE SCALE GENOMIC DNA]</scope>
    <source>
        <strain evidence="1 2">JCM 21544</strain>
    </source>
</reference>
<organism evidence="1 2">
    <name type="scientific">Pseudomonas indica</name>
    <dbReference type="NCBI Taxonomy" id="137658"/>
    <lineage>
        <taxon>Bacteria</taxon>
        <taxon>Pseudomonadati</taxon>
        <taxon>Pseudomonadota</taxon>
        <taxon>Gammaproteobacteria</taxon>
        <taxon>Pseudomonadales</taxon>
        <taxon>Pseudomonadaceae</taxon>
        <taxon>Pseudomonas</taxon>
    </lineage>
</organism>
<gene>
    <name evidence="1" type="ORF">SAMN05216186_11094</name>
</gene>
<dbReference type="Proteomes" id="UP000198706">
    <property type="component" value="Unassembled WGS sequence"/>
</dbReference>
<dbReference type="AlphaFoldDB" id="A0A1G9EKP8"/>